<reference evidence="1 2" key="1">
    <citation type="submission" date="2019-02" db="EMBL/GenBank/DDBJ databases">
        <title>Deep-cultivation of Planctomycetes and their phenomic and genomic characterization uncovers novel biology.</title>
        <authorList>
            <person name="Wiegand S."/>
            <person name="Jogler M."/>
            <person name="Boedeker C."/>
            <person name="Pinto D."/>
            <person name="Vollmers J."/>
            <person name="Rivas-Marin E."/>
            <person name="Kohn T."/>
            <person name="Peeters S.H."/>
            <person name="Heuer A."/>
            <person name="Rast P."/>
            <person name="Oberbeckmann S."/>
            <person name="Bunk B."/>
            <person name="Jeske O."/>
            <person name="Meyerdierks A."/>
            <person name="Storesund J.E."/>
            <person name="Kallscheuer N."/>
            <person name="Luecker S."/>
            <person name="Lage O.M."/>
            <person name="Pohl T."/>
            <person name="Merkel B.J."/>
            <person name="Hornburger P."/>
            <person name="Mueller R.-W."/>
            <person name="Bruemmer F."/>
            <person name="Labrenz M."/>
            <person name="Spormann A.M."/>
            <person name="Op den Camp H."/>
            <person name="Overmann J."/>
            <person name="Amann R."/>
            <person name="Jetten M.S.M."/>
            <person name="Mascher T."/>
            <person name="Medema M.H."/>
            <person name="Devos D.P."/>
            <person name="Kaster A.-K."/>
            <person name="Ovreas L."/>
            <person name="Rohde M."/>
            <person name="Galperin M.Y."/>
            <person name="Jogler C."/>
        </authorList>
    </citation>
    <scope>NUCLEOTIDE SEQUENCE [LARGE SCALE GENOMIC DNA]</scope>
    <source>
        <strain evidence="1 2">HG66A1</strain>
    </source>
</reference>
<proteinExistence type="predicted"/>
<gene>
    <name evidence="1" type="ORF">HG66A1_49000</name>
</gene>
<dbReference type="Proteomes" id="UP000320421">
    <property type="component" value="Chromosome"/>
</dbReference>
<evidence type="ECO:0000313" key="1">
    <source>
        <dbReference type="EMBL" id="QDT23086.1"/>
    </source>
</evidence>
<keyword evidence="2" id="KW-1185">Reference proteome</keyword>
<organism evidence="1 2">
    <name type="scientific">Gimesia chilikensis</name>
    <dbReference type="NCBI Taxonomy" id="2605989"/>
    <lineage>
        <taxon>Bacteria</taxon>
        <taxon>Pseudomonadati</taxon>
        <taxon>Planctomycetota</taxon>
        <taxon>Planctomycetia</taxon>
        <taxon>Planctomycetales</taxon>
        <taxon>Planctomycetaceae</taxon>
        <taxon>Gimesia</taxon>
    </lineage>
</organism>
<dbReference type="AlphaFoldDB" id="A0A517PUP3"/>
<sequence length="65" mass="7373">MCKGNHERTGADCGVLSERFSLMKYYRHSLKMHTGNVFLFSVFLYSEKGAELFCGASMEPDAFLL</sequence>
<protein>
    <submittedName>
        <fullName evidence="1">Uncharacterized protein</fullName>
    </submittedName>
</protein>
<evidence type="ECO:0000313" key="2">
    <source>
        <dbReference type="Proteomes" id="UP000320421"/>
    </source>
</evidence>
<name>A0A517PUP3_9PLAN</name>
<dbReference type="EMBL" id="CP036266">
    <property type="protein sequence ID" value="QDT23086.1"/>
    <property type="molecule type" value="Genomic_DNA"/>
</dbReference>
<accession>A0A517PUP3</accession>